<keyword evidence="4 7" id="KW-0560">Oxidoreductase</keyword>
<organism evidence="9 10">
    <name type="scientific">Tulasnella calospora MUT 4182</name>
    <dbReference type="NCBI Taxonomy" id="1051891"/>
    <lineage>
        <taxon>Eukaryota</taxon>
        <taxon>Fungi</taxon>
        <taxon>Dikarya</taxon>
        <taxon>Basidiomycota</taxon>
        <taxon>Agaricomycotina</taxon>
        <taxon>Agaricomycetes</taxon>
        <taxon>Cantharellales</taxon>
        <taxon>Tulasnellaceae</taxon>
        <taxon>Tulasnella</taxon>
    </lineage>
</organism>
<dbReference type="PROSITE" id="PS51352">
    <property type="entry name" value="THIOREDOXIN_2"/>
    <property type="match status" value="1"/>
</dbReference>
<dbReference type="SUPFAM" id="SSF52833">
    <property type="entry name" value="Thioredoxin-like"/>
    <property type="match status" value="1"/>
</dbReference>
<dbReference type="HOGENOM" id="CLU_072440_3_1_1"/>
<evidence type="ECO:0000256" key="1">
    <source>
        <dbReference type="ARBA" id="ARBA00010505"/>
    </source>
</evidence>
<evidence type="ECO:0000256" key="6">
    <source>
        <dbReference type="PIRSR" id="PIRSR637944-1"/>
    </source>
</evidence>
<evidence type="ECO:0000259" key="8">
    <source>
        <dbReference type="PROSITE" id="PS51352"/>
    </source>
</evidence>
<dbReference type="GO" id="GO:0005829">
    <property type="term" value="C:cytosol"/>
    <property type="evidence" value="ECO:0007669"/>
    <property type="project" value="TreeGrafter"/>
</dbReference>
<dbReference type="GO" id="GO:0005777">
    <property type="term" value="C:peroxisome"/>
    <property type="evidence" value="ECO:0007669"/>
    <property type="project" value="TreeGrafter"/>
</dbReference>
<dbReference type="GO" id="GO:0008379">
    <property type="term" value="F:thioredoxin peroxidase activity"/>
    <property type="evidence" value="ECO:0007669"/>
    <property type="project" value="InterPro"/>
</dbReference>
<keyword evidence="5 7" id="KW-0676">Redox-active center</keyword>
<keyword evidence="10" id="KW-1185">Reference proteome</keyword>
<dbReference type="GO" id="GO:0034599">
    <property type="term" value="P:cellular response to oxidative stress"/>
    <property type="evidence" value="ECO:0007669"/>
    <property type="project" value="InterPro"/>
</dbReference>
<comment type="function">
    <text evidence="7">Thiol-specific peroxidase that catalyzes the reduction of hydrogen peroxide and organic hydroperoxides to water and alcohols, respectively. Plays a role in cell protection against oxidative stress by detoxifying peroxides.</text>
</comment>
<evidence type="ECO:0000313" key="10">
    <source>
        <dbReference type="Proteomes" id="UP000054248"/>
    </source>
</evidence>
<dbReference type="STRING" id="1051891.A0A0C3K9T6"/>
<protein>
    <recommendedName>
        <fullName evidence="8">Thioredoxin domain-containing protein</fullName>
    </recommendedName>
</protein>
<dbReference type="GO" id="GO:0042744">
    <property type="term" value="P:hydrogen peroxide catabolic process"/>
    <property type="evidence" value="ECO:0007669"/>
    <property type="project" value="TreeGrafter"/>
</dbReference>
<gene>
    <name evidence="9" type="ORF">M407DRAFT_246545</name>
</gene>
<evidence type="ECO:0000256" key="4">
    <source>
        <dbReference type="ARBA" id="ARBA00023002"/>
    </source>
</evidence>
<evidence type="ECO:0000313" key="9">
    <source>
        <dbReference type="EMBL" id="KIO18178.1"/>
    </source>
</evidence>
<dbReference type="GO" id="GO:0045454">
    <property type="term" value="P:cell redox homeostasis"/>
    <property type="evidence" value="ECO:0007669"/>
    <property type="project" value="TreeGrafter"/>
</dbReference>
<feature type="active site" description="Cysteine sulfenic acid (-SOH) intermediate" evidence="6">
    <location>
        <position position="66"/>
    </location>
</feature>
<dbReference type="PANTHER" id="PTHR10430:SF39">
    <property type="entry name" value="PEROXISOMAL MEMBRANE ASSOCIATED PROTEIN 20"/>
    <property type="match status" value="1"/>
</dbReference>
<dbReference type="Pfam" id="PF08534">
    <property type="entry name" value="Redoxin"/>
    <property type="match status" value="1"/>
</dbReference>
<dbReference type="InterPro" id="IPR036249">
    <property type="entry name" value="Thioredoxin-like_sf"/>
</dbReference>
<dbReference type="CDD" id="cd03013">
    <property type="entry name" value="PRX5_like"/>
    <property type="match status" value="1"/>
</dbReference>
<dbReference type="GO" id="GO:0005739">
    <property type="term" value="C:mitochondrion"/>
    <property type="evidence" value="ECO:0007669"/>
    <property type="project" value="TreeGrafter"/>
</dbReference>
<keyword evidence="2 7" id="KW-0575">Peroxidase</keyword>
<dbReference type="Proteomes" id="UP000054248">
    <property type="component" value="Unassembled WGS sequence"/>
</dbReference>
<keyword evidence="3 7" id="KW-0049">Antioxidant</keyword>
<dbReference type="InterPro" id="IPR013740">
    <property type="entry name" value="Redoxin"/>
</dbReference>
<dbReference type="AlphaFoldDB" id="A0A0C3K9T6"/>
<dbReference type="EMBL" id="KN823306">
    <property type="protein sequence ID" value="KIO18178.1"/>
    <property type="molecule type" value="Genomic_DNA"/>
</dbReference>
<evidence type="ECO:0000256" key="2">
    <source>
        <dbReference type="ARBA" id="ARBA00022559"/>
    </source>
</evidence>
<dbReference type="OrthoDB" id="1882547at2759"/>
<sequence length="178" mass="19022">MAYVLSRIARRAHHTVANLTKAQIQPGTKLPNVALKDLQGNPTVRLAETTGKNIIVGVPGAFTPVCNDQVPGYIANFDKFKAKGINDIYVVAVNDVFVIKAWKEKLAAADTSVKFISDDHGEFVSELGLAFDATAGLGGVRAKRFSLVTDSGKVTKVNVEEVPSKVTVTAAEEVLKSL</sequence>
<comment type="similarity">
    <text evidence="1 7">Belongs to the peroxiredoxin family. Prx5 subfamily.</text>
</comment>
<proteinExistence type="inferred from homology"/>
<name>A0A0C3K9T6_9AGAM</name>
<feature type="domain" description="Thioredoxin" evidence="8">
    <location>
        <begin position="24"/>
        <end position="178"/>
    </location>
</feature>
<dbReference type="InterPro" id="IPR013766">
    <property type="entry name" value="Thioredoxin_domain"/>
</dbReference>
<evidence type="ECO:0000256" key="7">
    <source>
        <dbReference type="RuleBase" id="RU366011"/>
    </source>
</evidence>
<dbReference type="PANTHER" id="PTHR10430">
    <property type="entry name" value="PEROXIREDOXIN"/>
    <property type="match status" value="1"/>
</dbReference>
<evidence type="ECO:0000256" key="5">
    <source>
        <dbReference type="ARBA" id="ARBA00023284"/>
    </source>
</evidence>
<dbReference type="InterPro" id="IPR037944">
    <property type="entry name" value="PRX5-like"/>
</dbReference>
<accession>A0A0C3K9T6</accession>
<reference evidence="9 10" key="1">
    <citation type="submission" date="2014-04" db="EMBL/GenBank/DDBJ databases">
        <authorList>
            <consortium name="DOE Joint Genome Institute"/>
            <person name="Kuo A."/>
            <person name="Girlanda M."/>
            <person name="Perotto S."/>
            <person name="Kohler A."/>
            <person name="Nagy L.G."/>
            <person name="Floudas D."/>
            <person name="Copeland A."/>
            <person name="Barry K.W."/>
            <person name="Cichocki N."/>
            <person name="Veneault-Fourrey C."/>
            <person name="LaButti K."/>
            <person name="Lindquist E.A."/>
            <person name="Lipzen A."/>
            <person name="Lundell T."/>
            <person name="Morin E."/>
            <person name="Murat C."/>
            <person name="Sun H."/>
            <person name="Tunlid A."/>
            <person name="Henrissat B."/>
            <person name="Grigoriev I.V."/>
            <person name="Hibbett D.S."/>
            <person name="Martin F."/>
            <person name="Nordberg H.P."/>
            <person name="Cantor M.N."/>
            <person name="Hua S.X."/>
        </authorList>
    </citation>
    <scope>NUCLEOTIDE SEQUENCE [LARGE SCALE GENOMIC DNA]</scope>
    <source>
        <strain evidence="9 10">MUT 4182</strain>
    </source>
</reference>
<reference evidence="10" key="2">
    <citation type="submission" date="2015-01" db="EMBL/GenBank/DDBJ databases">
        <title>Evolutionary Origins and Diversification of the Mycorrhizal Mutualists.</title>
        <authorList>
            <consortium name="DOE Joint Genome Institute"/>
            <consortium name="Mycorrhizal Genomics Consortium"/>
            <person name="Kohler A."/>
            <person name="Kuo A."/>
            <person name="Nagy L.G."/>
            <person name="Floudas D."/>
            <person name="Copeland A."/>
            <person name="Barry K.W."/>
            <person name="Cichocki N."/>
            <person name="Veneault-Fourrey C."/>
            <person name="LaButti K."/>
            <person name="Lindquist E.A."/>
            <person name="Lipzen A."/>
            <person name="Lundell T."/>
            <person name="Morin E."/>
            <person name="Murat C."/>
            <person name="Riley R."/>
            <person name="Ohm R."/>
            <person name="Sun H."/>
            <person name="Tunlid A."/>
            <person name="Henrissat B."/>
            <person name="Grigoriev I.V."/>
            <person name="Hibbett D.S."/>
            <person name="Martin F."/>
        </authorList>
    </citation>
    <scope>NUCLEOTIDE SEQUENCE [LARGE SCALE GENOMIC DNA]</scope>
    <source>
        <strain evidence="10">MUT 4182</strain>
    </source>
</reference>
<dbReference type="Gene3D" id="3.40.30.10">
    <property type="entry name" value="Glutaredoxin"/>
    <property type="match status" value="1"/>
</dbReference>
<evidence type="ECO:0000256" key="3">
    <source>
        <dbReference type="ARBA" id="ARBA00022862"/>
    </source>
</evidence>